<protein>
    <submittedName>
        <fullName evidence="3">Uncharacterized protein</fullName>
    </submittedName>
</protein>
<keyword evidence="4" id="KW-1185">Reference proteome</keyword>
<dbReference type="RefSeq" id="WP_158421960.1">
    <property type="nucleotide sequence ID" value="NZ_JAOQJL010000022.1"/>
</dbReference>
<name>A0ABT2TUW9_9FIRM</name>
<comment type="caution">
    <text evidence="3">The sequence shown here is derived from an EMBL/GenBank/DDBJ whole genome shotgun (WGS) entry which is preliminary data.</text>
</comment>
<feature type="region of interest" description="Disordered" evidence="1">
    <location>
        <begin position="41"/>
        <end position="75"/>
    </location>
</feature>
<accession>A0ABT2TUW9</accession>
<feature type="compositionally biased region" description="Acidic residues" evidence="1">
    <location>
        <begin position="60"/>
        <end position="69"/>
    </location>
</feature>
<dbReference type="EMBL" id="JAOQJL010000022">
    <property type="protein sequence ID" value="MCU6766040.1"/>
    <property type="molecule type" value="Genomic_DNA"/>
</dbReference>
<gene>
    <name evidence="3" type="ORF">OCV61_11530</name>
</gene>
<keyword evidence="2" id="KW-0732">Signal</keyword>
<evidence type="ECO:0000256" key="1">
    <source>
        <dbReference type="SAM" id="MobiDB-lite"/>
    </source>
</evidence>
<evidence type="ECO:0000256" key="2">
    <source>
        <dbReference type="SAM" id="SignalP"/>
    </source>
</evidence>
<dbReference type="Proteomes" id="UP001652409">
    <property type="component" value="Unassembled WGS sequence"/>
</dbReference>
<feature type="chain" id="PRO_5046585881" evidence="2">
    <location>
        <begin position="28"/>
        <end position="75"/>
    </location>
</feature>
<feature type="signal peptide" evidence="2">
    <location>
        <begin position="1"/>
        <end position="27"/>
    </location>
</feature>
<feature type="compositionally biased region" description="Acidic residues" evidence="1">
    <location>
        <begin position="43"/>
        <end position="54"/>
    </location>
</feature>
<sequence>MRKKSNALLALLLTGAMTVTSVSPAFAAEDFSADAEVQAVQDVTEEESDADVSDVQDQADLGEAEDVEDVFTSGE</sequence>
<organism evidence="3 4">
    <name type="scientific">Blautia ammoniilytica</name>
    <dbReference type="NCBI Taxonomy" id="2981782"/>
    <lineage>
        <taxon>Bacteria</taxon>
        <taxon>Bacillati</taxon>
        <taxon>Bacillota</taxon>
        <taxon>Clostridia</taxon>
        <taxon>Lachnospirales</taxon>
        <taxon>Lachnospiraceae</taxon>
        <taxon>Blautia</taxon>
    </lineage>
</organism>
<evidence type="ECO:0000313" key="4">
    <source>
        <dbReference type="Proteomes" id="UP001652409"/>
    </source>
</evidence>
<reference evidence="3 4" key="1">
    <citation type="journal article" date="2021" name="ISME Commun">
        <title>Automated analysis of genomic sequences facilitates high-throughput and comprehensive description of bacteria.</title>
        <authorList>
            <person name="Hitch T.C.A."/>
        </authorList>
    </citation>
    <scope>NUCLEOTIDE SEQUENCE [LARGE SCALE GENOMIC DNA]</scope>
    <source>
        <strain evidence="3 4">Sanger_23</strain>
    </source>
</reference>
<evidence type="ECO:0000313" key="3">
    <source>
        <dbReference type="EMBL" id="MCU6766040.1"/>
    </source>
</evidence>
<proteinExistence type="predicted"/>